<sequence length="235" mass="26554">MQEQNQRLYQHNVKLRNRVADLQVKSKSKGRSSKLVVSSSARSRRSNDDQTVKLGKKYAIMVFPWANASHVSEGPTNGLPEPEDPTRFRSLDAFYEGLTNELFGFLKDPALCRLFAENSVFKRDFFKQVKQGRTTALHTVRECATIIFDGIDALPASIWHPKTSSDARSESPALSAMLQFPGTSAVNAPFSPIFYPNRVKDNQKLFMNMHQVKVLSCLIHLLSDLSQYLILFLTT</sequence>
<accession>A0AA38P0J6</accession>
<dbReference type="EMBL" id="MU806597">
    <property type="protein sequence ID" value="KAJ3834011.1"/>
    <property type="molecule type" value="Genomic_DNA"/>
</dbReference>
<comment type="caution">
    <text evidence="2">The sequence shown here is derived from an EMBL/GenBank/DDBJ whole genome shotgun (WGS) entry which is preliminary data.</text>
</comment>
<dbReference type="Proteomes" id="UP001163846">
    <property type="component" value="Unassembled WGS sequence"/>
</dbReference>
<reference evidence="2" key="1">
    <citation type="submission" date="2022-08" db="EMBL/GenBank/DDBJ databases">
        <authorList>
            <consortium name="DOE Joint Genome Institute"/>
            <person name="Min B."/>
            <person name="Riley R."/>
            <person name="Sierra-Patev S."/>
            <person name="Naranjo-Ortiz M."/>
            <person name="Looney B."/>
            <person name="Konkel Z."/>
            <person name="Slot J.C."/>
            <person name="Sakamoto Y."/>
            <person name="Steenwyk J.L."/>
            <person name="Rokas A."/>
            <person name="Carro J."/>
            <person name="Camarero S."/>
            <person name="Ferreira P."/>
            <person name="Molpeceres G."/>
            <person name="Ruiz-Duenas F.J."/>
            <person name="Serrano A."/>
            <person name="Henrissat B."/>
            <person name="Drula E."/>
            <person name="Hughes K.W."/>
            <person name="Mata J.L."/>
            <person name="Ishikawa N.K."/>
            <person name="Vargas-Isla R."/>
            <person name="Ushijima S."/>
            <person name="Smith C.A."/>
            <person name="Ahrendt S."/>
            <person name="Andreopoulos W."/>
            <person name="He G."/>
            <person name="Labutti K."/>
            <person name="Lipzen A."/>
            <person name="Ng V."/>
            <person name="Sandor L."/>
            <person name="Barry K."/>
            <person name="Martinez A.T."/>
            <person name="Xiao Y."/>
            <person name="Gibbons J.G."/>
            <person name="Terashima K."/>
            <person name="Hibbett D.S."/>
            <person name="Grigoriev I.V."/>
        </authorList>
    </citation>
    <scope>NUCLEOTIDE SEQUENCE</scope>
    <source>
        <strain evidence="2">TFB9207</strain>
    </source>
</reference>
<name>A0AA38P0J6_9AGAR</name>
<protein>
    <submittedName>
        <fullName evidence="2">Uncharacterized protein</fullName>
    </submittedName>
</protein>
<evidence type="ECO:0000256" key="1">
    <source>
        <dbReference type="SAM" id="MobiDB-lite"/>
    </source>
</evidence>
<keyword evidence="3" id="KW-1185">Reference proteome</keyword>
<evidence type="ECO:0000313" key="3">
    <source>
        <dbReference type="Proteomes" id="UP001163846"/>
    </source>
</evidence>
<proteinExistence type="predicted"/>
<dbReference type="AlphaFoldDB" id="A0AA38P0J6"/>
<feature type="region of interest" description="Disordered" evidence="1">
    <location>
        <begin position="27"/>
        <end position="49"/>
    </location>
</feature>
<evidence type="ECO:0000313" key="2">
    <source>
        <dbReference type="EMBL" id="KAJ3834011.1"/>
    </source>
</evidence>
<gene>
    <name evidence="2" type="ORF">F5878DRAFT_545565</name>
</gene>
<organism evidence="2 3">
    <name type="scientific">Lentinula raphanica</name>
    <dbReference type="NCBI Taxonomy" id="153919"/>
    <lineage>
        <taxon>Eukaryota</taxon>
        <taxon>Fungi</taxon>
        <taxon>Dikarya</taxon>
        <taxon>Basidiomycota</taxon>
        <taxon>Agaricomycotina</taxon>
        <taxon>Agaricomycetes</taxon>
        <taxon>Agaricomycetidae</taxon>
        <taxon>Agaricales</taxon>
        <taxon>Marasmiineae</taxon>
        <taxon>Omphalotaceae</taxon>
        <taxon>Lentinula</taxon>
    </lineage>
</organism>